<sequence length="262" mass="30827">MVFITDSNNYITNIDNIFKNKSYHYVYVSIGSKYNQQDVYFYSSSMPLAKRVDTNAVHQMVPLFLYTKPSSKNILNITIDIFSTEYEIQFNKRLIESTDIENMDNLIINMSCNKANLNAFGEHILSTLMNSNILEPNFMLCNYVKFANSPNPEEFHAEKKIPIYLEKLFKDKYMNSYYEWYGYNYNLYNCIYNVSYGKSDIYLYKTKNDLNNIIDLLCNQNIQKKINDQKIIELMANSYDISVINEIEPMIGFSHPISKSYI</sequence>
<evidence type="ECO:0000313" key="1">
    <source>
        <dbReference type="EMBL" id="QHT99371.1"/>
    </source>
</evidence>
<proteinExistence type="predicted"/>
<organism evidence="1">
    <name type="scientific">viral metagenome</name>
    <dbReference type="NCBI Taxonomy" id="1070528"/>
    <lineage>
        <taxon>unclassified sequences</taxon>
        <taxon>metagenomes</taxon>
        <taxon>organismal metagenomes</taxon>
    </lineage>
</organism>
<accession>A0A6C0J144</accession>
<reference evidence="1" key="1">
    <citation type="journal article" date="2020" name="Nature">
        <title>Giant virus diversity and host interactions through global metagenomics.</title>
        <authorList>
            <person name="Schulz F."/>
            <person name="Roux S."/>
            <person name="Paez-Espino D."/>
            <person name="Jungbluth S."/>
            <person name="Walsh D.A."/>
            <person name="Denef V.J."/>
            <person name="McMahon K.D."/>
            <person name="Konstantinidis K.T."/>
            <person name="Eloe-Fadrosh E.A."/>
            <person name="Kyrpides N.C."/>
            <person name="Woyke T."/>
        </authorList>
    </citation>
    <scope>NUCLEOTIDE SEQUENCE</scope>
    <source>
        <strain evidence="1">GVMAG-M-3300025699-48</strain>
    </source>
</reference>
<name>A0A6C0J144_9ZZZZ</name>
<dbReference type="EMBL" id="MN740307">
    <property type="protein sequence ID" value="QHT99371.1"/>
    <property type="molecule type" value="Genomic_DNA"/>
</dbReference>
<protein>
    <submittedName>
        <fullName evidence="1">Uncharacterized protein</fullName>
    </submittedName>
</protein>
<dbReference type="AlphaFoldDB" id="A0A6C0J144"/>